<dbReference type="PANTHER" id="PTHR43712:SF2">
    <property type="entry name" value="O-METHYLTRANSFERASE CICE"/>
    <property type="match status" value="1"/>
</dbReference>
<organism evidence="7 8">
    <name type="scientific">Nonomuraea soli</name>
    <dbReference type="NCBI Taxonomy" id="1032476"/>
    <lineage>
        <taxon>Bacteria</taxon>
        <taxon>Bacillati</taxon>
        <taxon>Actinomycetota</taxon>
        <taxon>Actinomycetes</taxon>
        <taxon>Streptosporangiales</taxon>
        <taxon>Streptosporangiaceae</taxon>
        <taxon>Nonomuraea</taxon>
    </lineage>
</organism>
<dbReference type="Gene3D" id="3.40.50.150">
    <property type="entry name" value="Vaccinia Virus protein VP39"/>
    <property type="match status" value="1"/>
</dbReference>
<dbReference type="GO" id="GO:0032259">
    <property type="term" value="P:methylation"/>
    <property type="evidence" value="ECO:0007669"/>
    <property type="project" value="UniProtKB-KW"/>
</dbReference>
<dbReference type="CDD" id="cd02440">
    <property type="entry name" value="AdoMet_MTases"/>
    <property type="match status" value="1"/>
</dbReference>
<feature type="domain" description="O-methyltransferase C-terminal" evidence="5">
    <location>
        <begin position="107"/>
        <end position="307"/>
    </location>
</feature>
<keyword evidence="8" id="KW-1185">Reference proteome</keyword>
<dbReference type="Proteomes" id="UP000530928">
    <property type="component" value="Unassembled WGS sequence"/>
</dbReference>
<accession>A0A7W0HTP6</accession>
<dbReference type="PIRSF" id="PIRSF005739">
    <property type="entry name" value="O-mtase"/>
    <property type="match status" value="1"/>
</dbReference>
<dbReference type="InterPro" id="IPR016461">
    <property type="entry name" value="COMT-like"/>
</dbReference>
<dbReference type="Gene3D" id="1.10.287.1350">
    <property type="match status" value="1"/>
</dbReference>
<dbReference type="Pfam" id="PF08100">
    <property type="entry name" value="Dimerisation"/>
    <property type="match status" value="1"/>
</dbReference>
<feature type="domain" description="O-methyltransferase dimerisation" evidence="6">
    <location>
        <begin position="10"/>
        <end position="81"/>
    </location>
</feature>
<dbReference type="InterPro" id="IPR012967">
    <property type="entry name" value="COMT_dimerisation"/>
</dbReference>
<dbReference type="SUPFAM" id="SSF46785">
    <property type="entry name" value="Winged helix' DNA-binding domain"/>
    <property type="match status" value="1"/>
</dbReference>
<dbReference type="PROSITE" id="PS51683">
    <property type="entry name" value="SAM_OMT_II"/>
    <property type="match status" value="1"/>
</dbReference>
<proteinExistence type="predicted"/>
<evidence type="ECO:0000256" key="2">
    <source>
        <dbReference type="ARBA" id="ARBA00022679"/>
    </source>
</evidence>
<evidence type="ECO:0000256" key="4">
    <source>
        <dbReference type="PIRSR" id="PIRSR005739-1"/>
    </source>
</evidence>
<keyword evidence="3" id="KW-0949">S-adenosyl-L-methionine</keyword>
<sequence length="328" mass="34388">MSGYAELARMAFGAVTTQILHAAVRLGLPEALRCAPAPLDRLARDLGADPGTLARLLAALTALGVTAQPRPGHYTLTDLGQPLRADHPRSMRSGLLLLGDGAVWQAWGTLADSVRTGATAFDQVHGRPLFDHLAADPALARIFNTAMREGTEPVAADLAAAVDLTGARTVVDVGGGDGTLLAALLAALPRAHGILLDTAAGAADSARTLRGVADRCTVETGDFFTAVPSGDLMTLKGILHDWDDERCALILRACRTAIEPGGRLLVLEPVLPSRQAVMSDIAMLVYTGGRERDGREYRRLLSEAGFELCGVSRPLGGTQVRALIAKPA</sequence>
<keyword evidence="1 7" id="KW-0489">Methyltransferase</keyword>
<dbReference type="InterPro" id="IPR001077">
    <property type="entry name" value="COMT_C"/>
</dbReference>
<dbReference type="InterPro" id="IPR036390">
    <property type="entry name" value="WH_DNA-bd_sf"/>
</dbReference>
<protein>
    <submittedName>
        <fullName evidence="7">SAM-dependent methyltransferase</fullName>
    </submittedName>
</protein>
<reference evidence="7 8" key="1">
    <citation type="submission" date="2020-07" db="EMBL/GenBank/DDBJ databases">
        <title>Genomic Encyclopedia of Type Strains, Phase IV (KMG-IV): sequencing the most valuable type-strain genomes for metagenomic binning, comparative biology and taxonomic classification.</title>
        <authorList>
            <person name="Goeker M."/>
        </authorList>
    </citation>
    <scope>NUCLEOTIDE SEQUENCE [LARGE SCALE GENOMIC DNA]</scope>
    <source>
        <strain evidence="7 8">DSM 45533</strain>
    </source>
</reference>
<gene>
    <name evidence="7" type="ORF">HNR30_006298</name>
</gene>
<evidence type="ECO:0000259" key="5">
    <source>
        <dbReference type="Pfam" id="PF00891"/>
    </source>
</evidence>
<name>A0A7W0HTP6_9ACTN</name>
<evidence type="ECO:0000313" key="7">
    <source>
        <dbReference type="EMBL" id="MBA2894926.1"/>
    </source>
</evidence>
<dbReference type="InterPro" id="IPR036388">
    <property type="entry name" value="WH-like_DNA-bd_sf"/>
</dbReference>
<evidence type="ECO:0000256" key="1">
    <source>
        <dbReference type="ARBA" id="ARBA00022603"/>
    </source>
</evidence>
<evidence type="ECO:0000313" key="8">
    <source>
        <dbReference type="Proteomes" id="UP000530928"/>
    </source>
</evidence>
<comment type="caution">
    <text evidence="7">The sequence shown here is derived from an EMBL/GenBank/DDBJ whole genome shotgun (WGS) entry which is preliminary data.</text>
</comment>
<dbReference type="Gene3D" id="1.10.10.10">
    <property type="entry name" value="Winged helix-like DNA-binding domain superfamily/Winged helix DNA-binding domain"/>
    <property type="match status" value="1"/>
</dbReference>
<dbReference type="Pfam" id="PF00891">
    <property type="entry name" value="Methyltransf_2"/>
    <property type="match status" value="1"/>
</dbReference>
<feature type="active site" description="Proton acceptor" evidence="4">
    <location>
        <position position="240"/>
    </location>
</feature>
<dbReference type="RefSeq" id="WP_181613635.1">
    <property type="nucleotide sequence ID" value="NZ_BAABAM010000004.1"/>
</dbReference>
<evidence type="ECO:0000259" key="6">
    <source>
        <dbReference type="Pfam" id="PF08100"/>
    </source>
</evidence>
<keyword evidence="2 7" id="KW-0808">Transferase</keyword>
<dbReference type="GO" id="GO:0046983">
    <property type="term" value="F:protein dimerization activity"/>
    <property type="evidence" value="ECO:0007669"/>
    <property type="project" value="InterPro"/>
</dbReference>
<dbReference type="SUPFAM" id="SSF53335">
    <property type="entry name" value="S-adenosyl-L-methionine-dependent methyltransferases"/>
    <property type="match status" value="1"/>
</dbReference>
<dbReference type="AlphaFoldDB" id="A0A7W0HTP6"/>
<dbReference type="InterPro" id="IPR029063">
    <property type="entry name" value="SAM-dependent_MTases_sf"/>
</dbReference>
<evidence type="ECO:0000256" key="3">
    <source>
        <dbReference type="ARBA" id="ARBA00022691"/>
    </source>
</evidence>
<dbReference type="PANTHER" id="PTHR43712">
    <property type="entry name" value="PUTATIVE (AFU_ORTHOLOGUE AFUA_4G14580)-RELATED"/>
    <property type="match status" value="1"/>
</dbReference>
<dbReference type="GO" id="GO:0008171">
    <property type="term" value="F:O-methyltransferase activity"/>
    <property type="evidence" value="ECO:0007669"/>
    <property type="project" value="InterPro"/>
</dbReference>
<dbReference type="EMBL" id="JACDUR010000006">
    <property type="protein sequence ID" value="MBA2894926.1"/>
    <property type="molecule type" value="Genomic_DNA"/>
</dbReference>